<feature type="compositionally biased region" description="Basic and acidic residues" evidence="1">
    <location>
        <begin position="8"/>
        <end position="20"/>
    </location>
</feature>
<name>A0A9P0HA64_NEZVI</name>
<dbReference type="EMBL" id="OV725080">
    <property type="protein sequence ID" value="CAH1398147.1"/>
    <property type="molecule type" value="Genomic_DNA"/>
</dbReference>
<gene>
    <name evidence="2" type="ORF">NEZAVI_LOCUS7859</name>
</gene>
<dbReference type="Proteomes" id="UP001152798">
    <property type="component" value="Chromosome 4"/>
</dbReference>
<organism evidence="2 3">
    <name type="scientific">Nezara viridula</name>
    <name type="common">Southern green stink bug</name>
    <name type="synonym">Cimex viridulus</name>
    <dbReference type="NCBI Taxonomy" id="85310"/>
    <lineage>
        <taxon>Eukaryota</taxon>
        <taxon>Metazoa</taxon>
        <taxon>Ecdysozoa</taxon>
        <taxon>Arthropoda</taxon>
        <taxon>Hexapoda</taxon>
        <taxon>Insecta</taxon>
        <taxon>Pterygota</taxon>
        <taxon>Neoptera</taxon>
        <taxon>Paraneoptera</taxon>
        <taxon>Hemiptera</taxon>
        <taxon>Heteroptera</taxon>
        <taxon>Panheteroptera</taxon>
        <taxon>Pentatomomorpha</taxon>
        <taxon>Pentatomoidea</taxon>
        <taxon>Pentatomidae</taxon>
        <taxon>Pentatominae</taxon>
        <taxon>Nezara</taxon>
    </lineage>
</organism>
<feature type="compositionally biased region" description="Basic and acidic residues" evidence="1">
    <location>
        <begin position="35"/>
        <end position="47"/>
    </location>
</feature>
<protein>
    <submittedName>
        <fullName evidence="2">Uncharacterized protein</fullName>
    </submittedName>
</protein>
<evidence type="ECO:0000256" key="1">
    <source>
        <dbReference type="SAM" id="MobiDB-lite"/>
    </source>
</evidence>
<evidence type="ECO:0000313" key="2">
    <source>
        <dbReference type="EMBL" id="CAH1398147.1"/>
    </source>
</evidence>
<proteinExistence type="predicted"/>
<dbReference type="AlphaFoldDB" id="A0A9P0HA64"/>
<feature type="compositionally biased region" description="Basic and acidic residues" evidence="1">
    <location>
        <begin position="61"/>
        <end position="89"/>
    </location>
</feature>
<accession>A0A9P0HA64</accession>
<evidence type="ECO:0000313" key="3">
    <source>
        <dbReference type="Proteomes" id="UP001152798"/>
    </source>
</evidence>
<reference evidence="2" key="1">
    <citation type="submission" date="2022-01" db="EMBL/GenBank/DDBJ databases">
        <authorList>
            <person name="King R."/>
        </authorList>
    </citation>
    <scope>NUCLEOTIDE SEQUENCE</scope>
</reference>
<feature type="compositionally biased region" description="Polar residues" evidence="1">
    <location>
        <begin position="21"/>
        <end position="34"/>
    </location>
</feature>
<keyword evidence="3" id="KW-1185">Reference proteome</keyword>
<feature type="region of interest" description="Disordered" evidence="1">
    <location>
        <begin position="1"/>
        <end position="128"/>
    </location>
</feature>
<sequence>MLTNSESDSLKSVKAIKETGSKQTNEGESLSKVPSKSDCDKDGDGKNLMRKNHYSRIVISRKNEPRIKPRTRSKDDYVVGRGRYEDRRGYRGRGAGPRKDRDDIGYNNRSRYHDSLDHSSNPPLPEDSRISTILRRLAREDDENKFVNLGKNLQDALALPDNAAYIRRSLDMILESLYDLFRTGVTVNCKLLASKCIGHVGFNLERDFKKYLDWIFNRYSSENRESYKIFLMKSLFELVYLDRTSPKLEDYAQHLITNIRSVMERTDVGDIFIVTAELTLALMGRYPSTFNAEFFHIGLNS</sequence>
<dbReference type="OrthoDB" id="6629578at2759"/>